<dbReference type="OrthoDB" id="4394119at2"/>
<gene>
    <name evidence="8" type="ORF">V757_11285</name>
</gene>
<keyword evidence="9" id="KW-1185">Reference proteome</keyword>
<dbReference type="PANTHER" id="PTHR39479:SF2">
    <property type="entry name" value="2-OXOADIPATE DIOXYGENASE_DECARBOXYLASE"/>
    <property type="match status" value="1"/>
</dbReference>
<dbReference type="PANTHER" id="PTHR39479">
    <property type="match status" value="1"/>
</dbReference>
<sequence length="136" mass="15407">MSHFLNPDEIRSRFSALMSDMYQKEVPLYGDLISLVSDVNKSVLEKSPEIKNQLTQTGELPRLDLERHGAIRLGKAEELFTIRRVFAVMGMFPVGYYDLAPAGVPVHSTAFRAIEAESLNKSPFRIFTSLLRLVTY</sequence>
<dbReference type="EMBL" id="AYSV01000119">
    <property type="protein sequence ID" value="ETD67534.1"/>
    <property type="molecule type" value="Genomic_DNA"/>
</dbReference>
<evidence type="ECO:0000256" key="4">
    <source>
        <dbReference type="ARBA" id="ARBA00023004"/>
    </source>
</evidence>
<keyword evidence="3" id="KW-0560">Oxidoreductase</keyword>
<dbReference type="InterPro" id="IPR009770">
    <property type="entry name" value="HGLS"/>
</dbReference>
<dbReference type="PATRIC" id="fig|1414851.3.peg.2353"/>
<name>V8FTD0_9BURK</name>
<evidence type="ECO:0000256" key="1">
    <source>
        <dbReference type="ARBA" id="ARBA00001954"/>
    </source>
</evidence>
<comment type="caution">
    <text evidence="8">The sequence shown here is derived from an EMBL/GenBank/DDBJ whole genome shotgun (WGS) entry which is preliminary data.</text>
</comment>
<organism evidence="8 9">
    <name type="scientific">Pelistega indica</name>
    <dbReference type="NCBI Taxonomy" id="1414851"/>
    <lineage>
        <taxon>Bacteria</taxon>
        <taxon>Pseudomonadati</taxon>
        <taxon>Pseudomonadota</taxon>
        <taxon>Betaproteobacteria</taxon>
        <taxon>Burkholderiales</taxon>
        <taxon>Alcaligenaceae</taxon>
        <taxon>Pelistega</taxon>
    </lineage>
</organism>
<dbReference type="Pfam" id="PF07063">
    <property type="entry name" value="HGLS"/>
    <property type="match status" value="1"/>
</dbReference>
<evidence type="ECO:0000256" key="3">
    <source>
        <dbReference type="ARBA" id="ARBA00023002"/>
    </source>
</evidence>
<dbReference type="EC" id="1.13.11.93" evidence="6"/>
<evidence type="ECO:0000256" key="5">
    <source>
        <dbReference type="ARBA" id="ARBA00035013"/>
    </source>
</evidence>
<keyword evidence="2" id="KW-0223">Dioxygenase</keyword>
<dbReference type="Gene3D" id="3.10.180.80">
    <property type="entry name" value="Uncharacterised protein PF07063, DUF1338"/>
    <property type="match status" value="1"/>
</dbReference>
<evidence type="ECO:0000256" key="7">
    <source>
        <dbReference type="ARBA" id="ARBA00035045"/>
    </source>
</evidence>
<protein>
    <recommendedName>
        <fullName evidence="6">2-oxoadipate dioxygenase/decarboxylase</fullName>
        <ecNumber evidence="6">1.13.11.93</ecNumber>
    </recommendedName>
    <alternativeName>
        <fullName evidence="7">2-hydroxyglutarate synthase</fullName>
    </alternativeName>
</protein>
<dbReference type="SMART" id="SM01150">
    <property type="entry name" value="DUF1338"/>
    <property type="match status" value="1"/>
</dbReference>
<dbReference type="AlphaFoldDB" id="V8FTD0"/>
<comment type="cofactor">
    <cofactor evidence="1">
        <name>Fe(2+)</name>
        <dbReference type="ChEBI" id="CHEBI:29033"/>
    </cofactor>
</comment>
<evidence type="ECO:0000313" key="9">
    <source>
        <dbReference type="Proteomes" id="UP000018766"/>
    </source>
</evidence>
<dbReference type="GO" id="GO:0051213">
    <property type="term" value="F:dioxygenase activity"/>
    <property type="evidence" value="ECO:0007669"/>
    <property type="project" value="UniProtKB-KW"/>
</dbReference>
<proteinExistence type="inferred from homology"/>
<comment type="similarity">
    <text evidence="5">Belongs to the 2-oxoadipate dioxygenase/decarboxylase family.</text>
</comment>
<dbReference type="Proteomes" id="UP000018766">
    <property type="component" value="Unassembled WGS sequence"/>
</dbReference>
<reference evidence="8 9" key="1">
    <citation type="submission" date="2013-11" db="EMBL/GenBank/DDBJ databases">
        <title>Genomic analysis of Pelistega sp. HM-7.</title>
        <authorList>
            <person name="Kumbhare S.V."/>
            <person name="Shetty S.A."/>
            <person name="Sharma O."/>
            <person name="Dhotre D.P."/>
        </authorList>
    </citation>
    <scope>NUCLEOTIDE SEQUENCE [LARGE SCALE GENOMIC DNA]</scope>
    <source>
        <strain evidence="8 9">HM-7</strain>
    </source>
</reference>
<keyword evidence="4" id="KW-0408">Iron</keyword>
<evidence type="ECO:0000256" key="6">
    <source>
        <dbReference type="ARBA" id="ARBA00035023"/>
    </source>
</evidence>
<accession>V8FTD0</accession>
<evidence type="ECO:0000313" key="8">
    <source>
        <dbReference type="EMBL" id="ETD67534.1"/>
    </source>
</evidence>
<evidence type="ECO:0000256" key="2">
    <source>
        <dbReference type="ARBA" id="ARBA00022964"/>
    </source>
</evidence>